<feature type="binding site" evidence="13">
    <location>
        <position position="86"/>
    </location>
    <ligand>
        <name>Fe cation</name>
        <dbReference type="ChEBI" id="CHEBI:24875"/>
    </ligand>
</feature>
<dbReference type="AlphaFoldDB" id="A0A7H0HJ06"/>
<dbReference type="InterPro" id="IPR036388">
    <property type="entry name" value="WH-like_DNA-bd_sf"/>
</dbReference>
<dbReference type="CDD" id="cd07153">
    <property type="entry name" value="Fur_like"/>
    <property type="match status" value="1"/>
</dbReference>
<name>A0A7H0HJ06_9BURK</name>
<evidence type="ECO:0000256" key="5">
    <source>
        <dbReference type="ARBA" id="ARBA00022490"/>
    </source>
</evidence>
<dbReference type="KEGG" id="amon:H9L24_06720"/>
<evidence type="ECO:0000256" key="9">
    <source>
        <dbReference type="ARBA" id="ARBA00023015"/>
    </source>
</evidence>
<proteinExistence type="inferred from homology"/>
<comment type="subunit">
    <text evidence="3 14">Homodimer.</text>
</comment>
<dbReference type="Proteomes" id="UP000516057">
    <property type="component" value="Chromosome"/>
</dbReference>
<accession>A0A7H0HJ06</accession>
<comment type="subcellular location">
    <subcellularLocation>
        <location evidence="1 14">Cytoplasm</location>
    </subcellularLocation>
</comment>
<dbReference type="InterPro" id="IPR043135">
    <property type="entry name" value="Fur_C"/>
</dbReference>
<feature type="binding site" evidence="12">
    <location>
        <position position="95"/>
    </location>
    <ligand>
        <name>Zn(2+)</name>
        <dbReference type="ChEBI" id="CHEBI:29105"/>
    </ligand>
</feature>
<dbReference type="InterPro" id="IPR036390">
    <property type="entry name" value="WH_DNA-bd_sf"/>
</dbReference>
<comment type="cofactor">
    <cofactor evidence="12">
        <name>Zn(2+)</name>
        <dbReference type="ChEBI" id="CHEBI:29105"/>
    </cofactor>
    <text evidence="12">Binds 1 zinc ion per subunit.</text>
</comment>
<feature type="binding site" evidence="12">
    <location>
        <position position="92"/>
    </location>
    <ligand>
        <name>Zn(2+)</name>
        <dbReference type="ChEBI" id="CHEBI:29105"/>
    </ligand>
</feature>
<evidence type="ECO:0000256" key="2">
    <source>
        <dbReference type="ARBA" id="ARBA00007957"/>
    </source>
</evidence>
<dbReference type="SUPFAM" id="SSF46785">
    <property type="entry name" value="Winged helix' DNA-binding domain"/>
    <property type="match status" value="1"/>
</dbReference>
<evidence type="ECO:0000313" key="15">
    <source>
        <dbReference type="EMBL" id="QNP60522.1"/>
    </source>
</evidence>
<keyword evidence="11 14" id="KW-0804">Transcription</keyword>
<dbReference type="GO" id="GO:0000976">
    <property type="term" value="F:transcription cis-regulatory region binding"/>
    <property type="evidence" value="ECO:0007669"/>
    <property type="project" value="TreeGrafter"/>
</dbReference>
<dbReference type="GO" id="GO:1900705">
    <property type="term" value="P:negative regulation of siderophore biosynthetic process"/>
    <property type="evidence" value="ECO:0007669"/>
    <property type="project" value="TreeGrafter"/>
</dbReference>
<keyword evidence="5 14" id="KW-0963">Cytoplasm</keyword>
<comment type="cofactor">
    <cofactor evidence="13">
        <name>Mn(2+)</name>
        <dbReference type="ChEBI" id="CHEBI:29035"/>
    </cofactor>
    <cofactor evidence="13">
        <name>Fe(2+)</name>
        <dbReference type="ChEBI" id="CHEBI:29033"/>
    </cofactor>
    <text evidence="13">Binds 1 Mn(2+) or Fe(2+) ion per subunit.</text>
</comment>
<dbReference type="EMBL" id="CP060790">
    <property type="protein sequence ID" value="QNP60522.1"/>
    <property type="molecule type" value="Genomic_DNA"/>
</dbReference>
<dbReference type="Gene3D" id="3.30.1490.190">
    <property type="match status" value="1"/>
</dbReference>
<evidence type="ECO:0000256" key="12">
    <source>
        <dbReference type="PIRSR" id="PIRSR602481-1"/>
    </source>
</evidence>
<evidence type="ECO:0000256" key="7">
    <source>
        <dbReference type="ARBA" id="ARBA00022723"/>
    </source>
</evidence>
<dbReference type="GO" id="GO:0005829">
    <property type="term" value="C:cytosol"/>
    <property type="evidence" value="ECO:0007669"/>
    <property type="project" value="TreeGrafter"/>
</dbReference>
<keyword evidence="8 12" id="KW-0862">Zinc</keyword>
<evidence type="ECO:0000313" key="16">
    <source>
        <dbReference type="Proteomes" id="UP000516057"/>
    </source>
</evidence>
<feature type="binding site" evidence="13">
    <location>
        <position position="124"/>
    </location>
    <ligand>
        <name>Fe cation</name>
        <dbReference type="ChEBI" id="CHEBI:24875"/>
    </ligand>
</feature>
<evidence type="ECO:0000256" key="14">
    <source>
        <dbReference type="RuleBase" id="RU364037"/>
    </source>
</evidence>
<evidence type="ECO:0000256" key="11">
    <source>
        <dbReference type="ARBA" id="ARBA00023163"/>
    </source>
</evidence>
<reference evidence="15 16" key="1">
    <citation type="submission" date="2020-08" db="EMBL/GenBank/DDBJ databases">
        <title>Genome sequence of Acidovorax monticola KACC 19171T.</title>
        <authorList>
            <person name="Hyun D.-W."/>
            <person name="Bae J.-W."/>
        </authorList>
    </citation>
    <scope>NUCLEOTIDE SEQUENCE [LARGE SCALE GENOMIC DNA]</scope>
    <source>
        <strain evidence="15 16">KACC 19171</strain>
    </source>
</reference>
<dbReference type="FunFam" id="1.10.10.10:FF:000007">
    <property type="entry name" value="Ferric uptake regulation protein"/>
    <property type="match status" value="1"/>
</dbReference>
<gene>
    <name evidence="14 15" type="primary">fur</name>
    <name evidence="15" type="ORF">H9L24_06720</name>
</gene>
<evidence type="ECO:0000256" key="1">
    <source>
        <dbReference type="ARBA" id="ARBA00004496"/>
    </source>
</evidence>
<keyword evidence="10 14" id="KW-0238">DNA-binding</keyword>
<keyword evidence="13 14" id="KW-0408">Iron</keyword>
<keyword evidence="7 12" id="KW-0479">Metal-binding</keyword>
<evidence type="ECO:0000256" key="13">
    <source>
        <dbReference type="PIRSR" id="PIRSR602481-2"/>
    </source>
</evidence>
<dbReference type="Gene3D" id="1.10.10.10">
    <property type="entry name" value="Winged helix-like DNA-binding domain superfamily/Winged helix DNA-binding domain"/>
    <property type="match status" value="1"/>
</dbReference>
<keyword evidence="9 14" id="KW-0805">Transcription regulation</keyword>
<feature type="binding site" evidence="13">
    <location>
        <position position="107"/>
    </location>
    <ligand>
        <name>Fe cation</name>
        <dbReference type="ChEBI" id="CHEBI:24875"/>
    </ligand>
</feature>
<feature type="binding site" evidence="13">
    <location>
        <position position="88"/>
    </location>
    <ligand>
        <name>Fe cation</name>
        <dbReference type="ChEBI" id="CHEBI:24875"/>
    </ligand>
</feature>
<dbReference type="GO" id="GO:0045892">
    <property type="term" value="P:negative regulation of DNA-templated transcription"/>
    <property type="evidence" value="ECO:0007669"/>
    <property type="project" value="TreeGrafter"/>
</dbReference>
<feature type="binding site" evidence="12">
    <location>
        <position position="132"/>
    </location>
    <ligand>
        <name>Zn(2+)</name>
        <dbReference type="ChEBI" id="CHEBI:29105"/>
    </ligand>
</feature>
<dbReference type="Pfam" id="PF01475">
    <property type="entry name" value="FUR"/>
    <property type="match status" value="1"/>
</dbReference>
<dbReference type="NCBIfam" id="NF006999">
    <property type="entry name" value="PRK09462.1"/>
    <property type="match status" value="1"/>
</dbReference>
<comment type="similarity">
    <text evidence="2 14">Belongs to the Fur family.</text>
</comment>
<dbReference type="GO" id="GO:0003700">
    <property type="term" value="F:DNA-binding transcription factor activity"/>
    <property type="evidence" value="ECO:0007669"/>
    <property type="project" value="UniProtKB-UniRule"/>
</dbReference>
<dbReference type="RefSeq" id="WP_187737503.1">
    <property type="nucleotide sequence ID" value="NZ_CP060790.1"/>
</dbReference>
<dbReference type="GO" id="GO:0008270">
    <property type="term" value="F:zinc ion binding"/>
    <property type="evidence" value="ECO:0007669"/>
    <property type="project" value="TreeGrafter"/>
</dbReference>
<evidence type="ECO:0000256" key="10">
    <source>
        <dbReference type="ARBA" id="ARBA00023125"/>
    </source>
</evidence>
<keyword evidence="6 14" id="KW-0678">Repressor</keyword>
<evidence type="ECO:0000256" key="8">
    <source>
        <dbReference type="ARBA" id="ARBA00022833"/>
    </source>
</evidence>
<evidence type="ECO:0000256" key="6">
    <source>
        <dbReference type="ARBA" id="ARBA00022491"/>
    </source>
</evidence>
<feature type="binding site" evidence="12">
    <location>
        <position position="137"/>
    </location>
    <ligand>
        <name>Zn(2+)</name>
        <dbReference type="ChEBI" id="CHEBI:29105"/>
    </ligand>
</feature>
<dbReference type="PANTHER" id="PTHR33202:SF2">
    <property type="entry name" value="FERRIC UPTAKE REGULATION PROTEIN"/>
    <property type="match status" value="1"/>
</dbReference>
<evidence type="ECO:0000256" key="3">
    <source>
        <dbReference type="ARBA" id="ARBA00011738"/>
    </source>
</evidence>
<dbReference type="InterPro" id="IPR002481">
    <property type="entry name" value="FUR"/>
</dbReference>
<dbReference type="PANTHER" id="PTHR33202">
    <property type="entry name" value="ZINC UPTAKE REGULATION PROTEIN"/>
    <property type="match status" value="1"/>
</dbReference>
<protein>
    <recommendedName>
        <fullName evidence="4 14">Ferric uptake regulation protein</fullName>
    </recommendedName>
</protein>
<sequence length="151" mass="17434">MPDSNELRHRGLKVTLPRLQILEIFQKAEARHLSAEDVYRRLFEQGHEVGLATVYRVLLQLSQAGLLKQAHFEADKAVYELDDGQHHDHLVCTACGRVQEFHDDAIEQRQQSIAEEHGFEVVEHAHILYGRCTKESCEHRHRMARASRGHP</sequence>
<evidence type="ECO:0000256" key="4">
    <source>
        <dbReference type="ARBA" id="ARBA00020910"/>
    </source>
</evidence>
<organism evidence="15 16">
    <name type="scientific">Paenacidovorax monticola</name>
    <dbReference type="NCBI Taxonomy" id="1926868"/>
    <lineage>
        <taxon>Bacteria</taxon>
        <taxon>Pseudomonadati</taxon>
        <taxon>Pseudomonadota</taxon>
        <taxon>Betaproteobacteria</taxon>
        <taxon>Burkholderiales</taxon>
        <taxon>Comamonadaceae</taxon>
        <taxon>Paenacidovorax</taxon>
    </lineage>
</organism>
<keyword evidence="16" id="KW-1185">Reference proteome</keyword>